<feature type="transmembrane region" description="Helical" evidence="1">
    <location>
        <begin position="143"/>
        <end position="164"/>
    </location>
</feature>
<reference evidence="2 3" key="1">
    <citation type="submission" date="2023-03" db="EMBL/GenBank/DDBJ databases">
        <title>Novel Species.</title>
        <authorList>
            <person name="Ma S."/>
        </authorList>
    </citation>
    <scope>NUCLEOTIDE SEQUENCE [LARGE SCALE GENOMIC DNA]</scope>
    <source>
        <strain evidence="2 3">LIND6LT2</strain>
    </source>
</reference>
<feature type="transmembrane region" description="Helical" evidence="1">
    <location>
        <begin position="78"/>
        <end position="100"/>
    </location>
</feature>
<gene>
    <name evidence="2" type="ORF">QBE51_04760</name>
</gene>
<accession>A0ABZ2YA15</accession>
<feature type="transmembrane region" description="Helical" evidence="1">
    <location>
        <begin position="112"/>
        <end position="134"/>
    </location>
</feature>
<sequence length="203" mass="23194">MIGLILKDIYNLKKQSKIYLILLVFYFFMGMANRSISMFGTMLSVLAAMLPVTAMAYDEKNNWERYALTMPLSRKDMVLSRYILGLLFAFIAFIISMASSVFLSNESFVESVAVNVGTLCFVLLLMAIIFPILFKFGIEKGRILMILILFAPSMIILFLSNYGIQLPDEETIKPFLYYSPIAVIIIFILSLFLSISIYNKKEF</sequence>
<name>A0ABZ2YA15_9FIRM</name>
<protein>
    <submittedName>
        <fullName evidence="2">ABC-2 transporter permease</fullName>
    </submittedName>
</protein>
<dbReference type="EMBL" id="CP121687">
    <property type="protein sequence ID" value="WZL70838.1"/>
    <property type="molecule type" value="Genomic_DNA"/>
</dbReference>
<keyword evidence="1" id="KW-0472">Membrane</keyword>
<keyword evidence="1" id="KW-1133">Transmembrane helix</keyword>
<evidence type="ECO:0000313" key="2">
    <source>
        <dbReference type="EMBL" id="WZL70838.1"/>
    </source>
</evidence>
<proteinExistence type="predicted"/>
<feature type="transmembrane region" description="Helical" evidence="1">
    <location>
        <begin position="176"/>
        <end position="198"/>
    </location>
</feature>
<dbReference type="Proteomes" id="UP001486565">
    <property type="component" value="Chromosome"/>
</dbReference>
<feature type="transmembrane region" description="Helical" evidence="1">
    <location>
        <begin position="38"/>
        <end position="57"/>
    </location>
</feature>
<keyword evidence="1" id="KW-0812">Transmembrane</keyword>
<dbReference type="Pfam" id="PF13346">
    <property type="entry name" value="ABC2_membrane_5"/>
    <property type="match status" value="1"/>
</dbReference>
<dbReference type="PANTHER" id="PTHR41309">
    <property type="entry name" value="MEMBRANE PROTEIN-RELATED"/>
    <property type="match status" value="1"/>
</dbReference>
<dbReference type="InterPro" id="IPR025699">
    <property type="entry name" value="ABC2_memb-like"/>
</dbReference>
<evidence type="ECO:0000313" key="3">
    <source>
        <dbReference type="Proteomes" id="UP001486565"/>
    </source>
</evidence>
<keyword evidence="3" id="KW-1185">Reference proteome</keyword>
<dbReference type="PANTHER" id="PTHR41309:SF2">
    <property type="entry name" value="MEMBRANE PROTEIN"/>
    <property type="match status" value="1"/>
</dbReference>
<organism evidence="2 3">
    <name type="scientific">Defluviitalea saccharophila</name>
    <dbReference type="NCBI Taxonomy" id="879970"/>
    <lineage>
        <taxon>Bacteria</taxon>
        <taxon>Bacillati</taxon>
        <taxon>Bacillota</taxon>
        <taxon>Clostridia</taxon>
        <taxon>Lachnospirales</taxon>
        <taxon>Defluviitaleaceae</taxon>
        <taxon>Defluviitalea</taxon>
    </lineage>
</organism>
<dbReference type="RefSeq" id="WP_341877795.1">
    <property type="nucleotide sequence ID" value="NZ_CP121687.1"/>
</dbReference>
<evidence type="ECO:0000256" key="1">
    <source>
        <dbReference type="SAM" id="Phobius"/>
    </source>
</evidence>